<keyword evidence="5 7" id="KW-1133">Transmembrane helix</keyword>
<dbReference type="PANTHER" id="PTHR24221">
    <property type="entry name" value="ATP-BINDING CASSETTE SUB-FAMILY B"/>
    <property type="match status" value="1"/>
</dbReference>
<dbReference type="GO" id="GO:0005886">
    <property type="term" value="C:plasma membrane"/>
    <property type="evidence" value="ECO:0007669"/>
    <property type="project" value="UniProtKB-SubCell"/>
</dbReference>
<feature type="transmembrane region" description="Helical" evidence="7">
    <location>
        <begin position="191"/>
        <end position="217"/>
    </location>
</feature>
<evidence type="ECO:0000256" key="5">
    <source>
        <dbReference type="ARBA" id="ARBA00022989"/>
    </source>
</evidence>
<dbReference type="PROSITE" id="PS50893">
    <property type="entry name" value="ABC_TRANSPORTER_2"/>
    <property type="match status" value="1"/>
</dbReference>
<keyword evidence="2 7" id="KW-0812">Transmembrane</keyword>
<dbReference type="Gene3D" id="1.20.1560.10">
    <property type="entry name" value="ABC transporter type 1, transmembrane domain"/>
    <property type="match status" value="1"/>
</dbReference>
<comment type="subcellular location">
    <subcellularLocation>
        <location evidence="1">Cell membrane</location>
        <topology evidence="1">Multi-pass membrane protein</topology>
    </subcellularLocation>
</comment>
<keyword evidence="11" id="KW-1185">Reference proteome</keyword>
<organism evidence="10 11">
    <name type="scientific">Holdemania filiformis</name>
    <dbReference type="NCBI Taxonomy" id="61171"/>
    <lineage>
        <taxon>Bacteria</taxon>
        <taxon>Bacillati</taxon>
        <taxon>Bacillota</taxon>
        <taxon>Erysipelotrichia</taxon>
        <taxon>Erysipelotrichales</taxon>
        <taxon>Erysipelotrichaceae</taxon>
        <taxon>Holdemania</taxon>
    </lineage>
</organism>
<feature type="domain" description="ABC transmembrane type-1" evidence="9">
    <location>
        <begin position="46"/>
        <end position="344"/>
    </location>
</feature>
<evidence type="ECO:0000256" key="2">
    <source>
        <dbReference type="ARBA" id="ARBA00022692"/>
    </source>
</evidence>
<dbReference type="GO" id="GO:0034040">
    <property type="term" value="F:ATPase-coupled lipid transmembrane transporter activity"/>
    <property type="evidence" value="ECO:0007669"/>
    <property type="project" value="TreeGrafter"/>
</dbReference>
<dbReference type="InterPro" id="IPR027417">
    <property type="entry name" value="P-loop_NTPase"/>
</dbReference>
<keyword evidence="6 7" id="KW-0472">Membrane</keyword>
<dbReference type="InterPro" id="IPR003439">
    <property type="entry name" value="ABC_transporter-like_ATP-bd"/>
</dbReference>
<evidence type="ECO:0000256" key="3">
    <source>
        <dbReference type="ARBA" id="ARBA00022741"/>
    </source>
</evidence>
<gene>
    <name evidence="10" type="ORF">DWY25_10165</name>
</gene>
<dbReference type="PROSITE" id="PS00211">
    <property type="entry name" value="ABC_TRANSPORTER_1"/>
    <property type="match status" value="1"/>
</dbReference>
<feature type="transmembrane region" description="Helical" evidence="7">
    <location>
        <begin position="42"/>
        <end position="63"/>
    </location>
</feature>
<dbReference type="Proteomes" id="UP000284178">
    <property type="component" value="Unassembled WGS sequence"/>
</dbReference>
<dbReference type="InterPro" id="IPR036640">
    <property type="entry name" value="ABC1_TM_sf"/>
</dbReference>
<dbReference type="GO" id="GO:0005524">
    <property type="term" value="F:ATP binding"/>
    <property type="evidence" value="ECO:0007669"/>
    <property type="project" value="UniProtKB-KW"/>
</dbReference>
<reference evidence="10 11" key="1">
    <citation type="submission" date="2018-08" db="EMBL/GenBank/DDBJ databases">
        <title>A genome reference for cultivated species of the human gut microbiota.</title>
        <authorList>
            <person name="Zou Y."/>
            <person name="Xue W."/>
            <person name="Luo G."/>
        </authorList>
    </citation>
    <scope>NUCLEOTIDE SEQUENCE [LARGE SCALE GENOMIC DNA]</scope>
    <source>
        <strain evidence="10 11">AF24-29</strain>
    </source>
</reference>
<protein>
    <submittedName>
        <fullName evidence="10">ABC transporter ATP-binding protein</fullName>
    </submittedName>
</protein>
<dbReference type="EMBL" id="QRUP01000011">
    <property type="protein sequence ID" value="RGR73580.1"/>
    <property type="molecule type" value="Genomic_DNA"/>
</dbReference>
<keyword evidence="3" id="KW-0547">Nucleotide-binding</keyword>
<feature type="transmembrane region" description="Helical" evidence="7">
    <location>
        <begin position="163"/>
        <end position="185"/>
    </location>
</feature>
<evidence type="ECO:0000256" key="1">
    <source>
        <dbReference type="ARBA" id="ARBA00004651"/>
    </source>
</evidence>
<dbReference type="PANTHER" id="PTHR24221:SF646">
    <property type="entry name" value="HAEMOLYSIN SECRETION ATP-BINDING PROTEIN"/>
    <property type="match status" value="1"/>
</dbReference>
<evidence type="ECO:0000313" key="11">
    <source>
        <dbReference type="Proteomes" id="UP000284178"/>
    </source>
</evidence>
<sequence length="636" mass="71832">MPRCLKFKVNIIRKEGKSMNLKTAWQETCKFIRMMQKSEPHVIAYLILTAAITAAVPFLPIYFSAQILNFLIAGQFPQAMQNVYWMIGFSVILGLSSKALNQRFLKLRDLSKYKIRQRVLEKAYQIEYEELEKAETIDEIRKADQGSNGGGGTGEQLRDLLQFLTMFFSMLYSLAFVSVLLVQIFTQAQDYWLPVSSLIFLFAVYAVVIMIGSRLSAKAGRLLQKMKRDNVHNNAMCGYIGNLGMSIQNGKDIRLYQMEDFLMELFDKTLISSRLYIDWGTNNGKINGVITFLTQLASGMTYLVIGIIAMQGTIGIGEVMLYANAILRFTTSLVTLAASYNNIAYRYEYLNSYEAFIQRPNMSYEGTLPVEKRDDGEYHLTFDHVSYRYPGQSETALKDISFDLELKKHFAVVGRNGAGKTTFIKLMCRLAEPTEGRILLNGIDIRKYAFEEYVQIFSVVFQDFKLMEMPLGENLAASANVDDQKAMRVLEEVGLSARVAGMDKGLKTQLGKENGEGILLSGGEAQKAAIARALYKDAPVVILDEPTAALDPLAEAEIYENFNELVKDKTSIFISHRMSSCKFCDEIVVFDHGQIVQRGTHDQLAGQPGLYQELWEAQAQYYRHSPQTMEMIGSQV</sequence>
<comment type="caution">
    <text evidence="10">The sequence shown here is derived from an EMBL/GenBank/DDBJ whole genome shotgun (WGS) entry which is preliminary data.</text>
</comment>
<dbReference type="InterPro" id="IPR039421">
    <property type="entry name" value="Type_1_exporter"/>
</dbReference>
<proteinExistence type="predicted"/>
<keyword evidence="4 10" id="KW-0067">ATP-binding</keyword>
<feature type="domain" description="ABC transporter" evidence="8">
    <location>
        <begin position="380"/>
        <end position="617"/>
    </location>
</feature>
<dbReference type="AlphaFoldDB" id="A0A412FZL2"/>
<accession>A0A412FZL2</accession>
<dbReference type="SUPFAM" id="SSF90123">
    <property type="entry name" value="ABC transporter transmembrane region"/>
    <property type="match status" value="1"/>
</dbReference>
<evidence type="ECO:0000256" key="6">
    <source>
        <dbReference type="ARBA" id="ARBA00023136"/>
    </source>
</evidence>
<dbReference type="SMART" id="SM00382">
    <property type="entry name" value="AAA"/>
    <property type="match status" value="1"/>
</dbReference>
<dbReference type="InterPro" id="IPR003593">
    <property type="entry name" value="AAA+_ATPase"/>
</dbReference>
<name>A0A412FZL2_9FIRM</name>
<evidence type="ECO:0000256" key="7">
    <source>
        <dbReference type="SAM" id="Phobius"/>
    </source>
</evidence>
<dbReference type="PROSITE" id="PS50929">
    <property type="entry name" value="ABC_TM1F"/>
    <property type="match status" value="1"/>
</dbReference>
<dbReference type="InterPro" id="IPR011527">
    <property type="entry name" value="ABC1_TM_dom"/>
</dbReference>
<dbReference type="InterPro" id="IPR017871">
    <property type="entry name" value="ABC_transporter-like_CS"/>
</dbReference>
<evidence type="ECO:0000259" key="9">
    <source>
        <dbReference type="PROSITE" id="PS50929"/>
    </source>
</evidence>
<feature type="transmembrane region" description="Helical" evidence="7">
    <location>
        <begin position="83"/>
        <end position="100"/>
    </location>
</feature>
<dbReference type="GO" id="GO:0140359">
    <property type="term" value="F:ABC-type transporter activity"/>
    <property type="evidence" value="ECO:0007669"/>
    <property type="project" value="InterPro"/>
</dbReference>
<dbReference type="GO" id="GO:0016887">
    <property type="term" value="F:ATP hydrolysis activity"/>
    <property type="evidence" value="ECO:0007669"/>
    <property type="project" value="InterPro"/>
</dbReference>
<dbReference type="Gene3D" id="3.40.50.300">
    <property type="entry name" value="P-loop containing nucleotide triphosphate hydrolases"/>
    <property type="match status" value="1"/>
</dbReference>
<evidence type="ECO:0000259" key="8">
    <source>
        <dbReference type="PROSITE" id="PS50893"/>
    </source>
</evidence>
<dbReference type="SUPFAM" id="SSF52540">
    <property type="entry name" value="P-loop containing nucleoside triphosphate hydrolases"/>
    <property type="match status" value="1"/>
</dbReference>
<evidence type="ECO:0000313" key="10">
    <source>
        <dbReference type="EMBL" id="RGR73580.1"/>
    </source>
</evidence>
<dbReference type="Pfam" id="PF00005">
    <property type="entry name" value="ABC_tran"/>
    <property type="match status" value="1"/>
</dbReference>
<dbReference type="CDD" id="cd03228">
    <property type="entry name" value="ABCC_MRP_Like"/>
    <property type="match status" value="1"/>
</dbReference>
<evidence type="ECO:0000256" key="4">
    <source>
        <dbReference type="ARBA" id="ARBA00022840"/>
    </source>
</evidence>